<feature type="region of interest" description="Disordered" evidence="4">
    <location>
        <begin position="35"/>
        <end position="70"/>
    </location>
</feature>
<evidence type="ECO:0000313" key="6">
    <source>
        <dbReference type="EMBL" id="GJJ15643.1"/>
    </source>
</evidence>
<comment type="similarity">
    <text evidence="1">Belongs to the universal ribosomal protein uL5 family.</text>
</comment>
<dbReference type="InterPro" id="IPR002132">
    <property type="entry name" value="Ribosomal_uL5"/>
</dbReference>
<protein>
    <recommendedName>
        <fullName evidence="5">Large ribosomal subunit protein uL5 C-terminal domain-containing protein</fullName>
    </recommendedName>
</protein>
<dbReference type="EMBL" id="BPWL01000011">
    <property type="protein sequence ID" value="GJJ15643.1"/>
    <property type="molecule type" value="Genomic_DNA"/>
</dbReference>
<sequence>MHPSRLADHYHNTLRDDIMYMTYNHEFQTRAPAREPNMKYDPEDPYSKHRRNIPRGGIQIGKTPSPQSTPDNVIRLEKIALHCMVKEATSNRSQLLGAIMAFRALSGETHQGGGNRHRNGIQIVKGRKTEGGWIRPGLPVGVTVEMTGDRMYEFLGSLVNFVLPRLREFNGIKMPFASRSQQTPSGVSGVVSFGLPPQAMALFPQIEVNVDSYPRMYGFHIHFITNAFGQDAQARARALLSGFQIPFARAS</sequence>
<comment type="caution">
    <text evidence="6">The sequence shown here is derived from an EMBL/GenBank/DDBJ whole genome shotgun (WGS) entry which is preliminary data.</text>
</comment>
<keyword evidence="7" id="KW-1185">Reference proteome</keyword>
<reference evidence="6" key="1">
    <citation type="submission" date="2021-10" db="EMBL/GenBank/DDBJ databases">
        <title>De novo Genome Assembly of Clathrus columnatus (Basidiomycota, Fungi) Using Illumina and Nanopore Sequence Data.</title>
        <authorList>
            <person name="Ogiso-Tanaka E."/>
            <person name="Itagaki H."/>
            <person name="Hosoya T."/>
            <person name="Hosaka K."/>
        </authorList>
    </citation>
    <scope>NUCLEOTIDE SEQUENCE</scope>
    <source>
        <strain evidence="6">MO-923</strain>
    </source>
</reference>
<accession>A0AAV5ASK2</accession>
<dbReference type="GO" id="GO:1990904">
    <property type="term" value="C:ribonucleoprotein complex"/>
    <property type="evidence" value="ECO:0007669"/>
    <property type="project" value="UniProtKB-KW"/>
</dbReference>
<dbReference type="AlphaFoldDB" id="A0AAV5ASK2"/>
<evidence type="ECO:0000256" key="3">
    <source>
        <dbReference type="ARBA" id="ARBA00023274"/>
    </source>
</evidence>
<evidence type="ECO:0000256" key="2">
    <source>
        <dbReference type="ARBA" id="ARBA00022980"/>
    </source>
</evidence>
<evidence type="ECO:0000256" key="4">
    <source>
        <dbReference type="SAM" id="MobiDB-lite"/>
    </source>
</evidence>
<dbReference type="Pfam" id="PF00673">
    <property type="entry name" value="Ribosomal_L5_C"/>
    <property type="match status" value="1"/>
</dbReference>
<organism evidence="6 7">
    <name type="scientific">Clathrus columnatus</name>
    <dbReference type="NCBI Taxonomy" id="1419009"/>
    <lineage>
        <taxon>Eukaryota</taxon>
        <taxon>Fungi</taxon>
        <taxon>Dikarya</taxon>
        <taxon>Basidiomycota</taxon>
        <taxon>Agaricomycotina</taxon>
        <taxon>Agaricomycetes</taxon>
        <taxon>Phallomycetidae</taxon>
        <taxon>Phallales</taxon>
        <taxon>Clathraceae</taxon>
        <taxon>Clathrus</taxon>
    </lineage>
</organism>
<keyword evidence="3" id="KW-0687">Ribonucleoprotein</keyword>
<evidence type="ECO:0000313" key="7">
    <source>
        <dbReference type="Proteomes" id="UP001050691"/>
    </source>
</evidence>
<dbReference type="InterPro" id="IPR031309">
    <property type="entry name" value="Ribosomal_uL5_C"/>
</dbReference>
<gene>
    <name evidence="6" type="ORF">Clacol_009921</name>
</gene>
<dbReference type="GO" id="GO:0005840">
    <property type="term" value="C:ribosome"/>
    <property type="evidence" value="ECO:0007669"/>
    <property type="project" value="UniProtKB-KW"/>
</dbReference>
<name>A0AAV5ASK2_9AGAM</name>
<dbReference type="InterPro" id="IPR022803">
    <property type="entry name" value="Ribosomal_uL5_dom_sf"/>
</dbReference>
<dbReference type="SUPFAM" id="SSF55282">
    <property type="entry name" value="RL5-like"/>
    <property type="match status" value="1"/>
</dbReference>
<dbReference type="GO" id="GO:0003735">
    <property type="term" value="F:structural constituent of ribosome"/>
    <property type="evidence" value="ECO:0007669"/>
    <property type="project" value="InterPro"/>
</dbReference>
<dbReference type="PANTHER" id="PTHR11994">
    <property type="entry name" value="60S RIBOSOMAL PROTEIN L11-RELATED"/>
    <property type="match status" value="1"/>
</dbReference>
<proteinExistence type="inferred from homology"/>
<dbReference type="Gene3D" id="3.30.1440.10">
    <property type="match status" value="1"/>
</dbReference>
<evidence type="ECO:0000259" key="5">
    <source>
        <dbReference type="Pfam" id="PF00673"/>
    </source>
</evidence>
<dbReference type="GO" id="GO:0006412">
    <property type="term" value="P:translation"/>
    <property type="evidence" value="ECO:0007669"/>
    <property type="project" value="InterPro"/>
</dbReference>
<feature type="compositionally biased region" description="Basic and acidic residues" evidence="4">
    <location>
        <begin position="35"/>
        <end position="47"/>
    </location>
</feature>
<dbReference type="Proteomes" id="UP001050691">
    <property type="component" value="Unassembled WGS sequence"/>
</dbReference>
<evidence type="ECO:0000256" key="1">
    <source>
        <dbReference type="ARBA" id="ARBA00008553"/>
    </source>
</evidence>
<keyword evidence="2" id="KW-0689">Ribosomal protein</keyword>
<feature type="domain" description="Large ribosomal subunit protein uL5 C-terminal" evidence="5">
    <location>
        <begin position="139"/>
        <end position="247"/>
    </location>
</feature>